<dbReference type="InterPro" id="IPR000160">
    <property type="entry name" value="GGDEF_dom"/>
</dbReference>
<accession>A0A426VBI9</accession>
<feature type="domain" description="PAC" evidence="3">
    <location>
        <begin position="420"/>
        <end position="470"/>
    </location>
</feature>
<evidence type="ECO:0000313" key="6">
    <source>
        <dbReference type="Proteomes" id="UP000269265"/>
    </source>
</evidence>
<dbReference type="SUPFAM" id="SSF55781">
    <property type="entry name" value="GAF domain-like"/>
    <property type="match status" value="1"/>
</dbReference>
<dbReference type="InterPro" id="IPR000014">
    <property type="entry name" value="PAS"/>
</dbReference>
<dbReference type="OrthoDB" id="5571399at2"/>
<dbReference type="FunFam" id="3.30.70.270:FF:000001">
    <property type="entry name" value="Diguanylate cyclase domain protein"/>
    <property type="match status" value="1"/>
</dbReference>
<dbReference type="AlphaFoldDB" id="A0A426VBI9"/>
<dbReference type="InterPro" id="IPR013767">
    <property type="entry name" value="PAS_fold"/>
</dbReference>
<organism evidence="5 6">
    <name type="scientific">Aquabacterium soli</name>
    <dbReference type="NCBI Taxonomy" id="2493092"/>
    <lineage>
        <taxon>Bacteria</taxon>
        <taxon>Pseudomonadati</taxon>
        <taxon>Pseudomonadota</taxon>
        <taxon>Betaproteobacteria</taxon>
        <taxon>Burkholderiales</taxon>
        <taxon>Aquabacterium</taxon>
    </lineage>
</organism>
<dbReference type="SMART" id="SM00267">
    <property type="entry name" value="GGDEF"/>
    <property type="match status" value="1"/>
</dbReference>
<dbReference type="RefSeq" id="WP_125243148.1">
    <property type="nucleotide sequence ID" value="NZ_RSED01000007.1"/>
</dbReference>
<dbReference type="Pfam" id="PF08447">
    <property type="entry name" value="PAS_3"/>
    <property type="match status" value="1"/>
</dbReference>
<proteinExistence type="predicted"/>
<dbReference type="PANTHER" id="PTHR44757">
    <property type="entry name" value="DIGUANYLATE CYCLASE DGCP"/>
    <property type="match status" value="1"/>
</dbReference>
<dbReference type="Gene3D" id="3.30.450.20">
    <property type="entry name" value="PAS domain"/>
    <property type="match status" value="2"/>
</dbReference>
<dbReference type="InterPro" id="IPR000700">
    <property type="entry name" value="PAS-assoc_C"/>
</dbReference>
<dbReference type="PROSITE" id="PS50113">
    <property type="entry name" value="PAC"/>
    <property type="match status" value="2"/>
</dbReference>
<dbReference type="SUPFAM" id="SSF55073">
    <property type="entry name" value="Nucleotide cyclase"/>
    <property type="match status" value="1"/>
</dbReference>
<dbReference type="Gene3D" id="3.30.450.40">
    <property type="match status" value="1"/>
</dbReference>
<feature type="domain" description="PAC" evidence="3">
    <location>
        <begin position="250"/>
        <end position="302"/>
    </location>
</feature>
<sequence length="647" mass="72385">MDSNASARADLLASLDLLDSPSEEVFDRITRLLARVLDVPIALVSLLDTDRQWFKSRVGLDVSETPLAVSFCAHAAEADAPLVVHNALEDARFAQNPLVLGAPNIRFYAGVPIHSSDGVPLGTLCAIGRRPRTLQPDELQVLHDLGQMVERELAYRETSRTARQAMHHSDELVRESQFRMRVTFEQAAVGIALVEPDGHWQRVNRRLCDIVGYTEHELMRLTFQDITHPADLQSDLHMVQRLLDNEIPHYSLEKRYIRKDGHTVWVNLTVALIRKPNGAPNYFITIIEDIQGRKDTEDALAALRQQLEQRVHERTLELQQAHDRLAVALHQGELAARSLATREAELVAIIRNAPDAYISMDESGRVTEWNRQAEEMLGWERSETLGQALDKLIIPEALREAHQHGLKRYLRTGVGKVLNQRVELSALRRDGTEVPVEVRITALVSDSGRMFCAFITDITERKRLQSFLLAQALRDPLTGLPNRRALNDRLPEAIARAKRSGQAVAVLFMDLDGFKSINDRLGHQRGDTLLQQFAERVSTCIRRSDTLARLAGDEFVVLLEGMADPDNDPISVARKILDKASQPFDLDEGVQGHIGASIGIAVYRRGDSEDAELLLQAADERMYRAKAEGKGQAWMVASGLLPGAEEP</sequence>
<dbReference type="PROSITE" id="PS50887">
    <property type="entry name" value="GGDEF"/>
    <property type="match status" value="1"/>
</dbReference>
<dbReference type="Pfam" id="PF00989">
    <property type="entry name" value="PAS"/>
    <property type="match status" value="1"/>
</dbReference>
<feature type="coiled-coil region" evidence="1">
    <location>
        <begin position="293"/>
        <end position="324"/>
    </location>
</feature>
<dbReference type="CDD" id="cd01949">
    <property type="entry name" value="GGDEF"/>
    <property type="match status" value="1"/>
</dbReference>
<dbReference type="NCBIfam" id="TIGR00254">
    <property type="entry name" value="GGDEF"/>
    <property type="match status" value="1"/>
</dbReference>
<keyword evidence="6" id="KW-1185">Reference proteome</keyword>
<evidence type="ECO:0000256" key="1">
    <source>
        <dbReference type="SAM" id="Coils"/>
    </source>
</evidence>
<dbReference type="InterPro" id="IPR001610">
    <property type="entry name" value="PAC"/>
</dbReference>
<evidence type="ECO:0000313" key="5">
    <source>
        <dbReference type="EMBL" id="RRS04242.1"/>
    </source>
</evidence>
<dbReference type="InterPro" id="IPR013655">
    <property type="entry name" value="PAS_fold_3"/>
</dbReference>
<dbReference type="PANTHER" id="PTHR44757:SF2">
    <property type="entry name" value="BIOFILM ARCHITECTURE MAINTENANCE PROTEIN MBAA"/>
    <property type="match status" value="1"/>
</dbReference>
<dbReference type="InterPro" id="IPR003018">
    <property type="entry name" value="GAF"/>
</dbReference>
<dbReference type="InterPro" id="IPR043128">
    <property type="entry name" value="Rev_trsase/Diguanyl_cyclase"/>
</dbReference>
<dbReference type="GO" id="GO:0003824">
    <property type="term" value="F:catalytic activity"/>
    <property type="evidence" value="ECO:0007669"/>
    <property type="project" value="UniProtKB-ARBA"/>
</dbReference>
<dbReference type="InterPro" id="IPR035965">
    <property type="entry name" value="PAS-like_dom_sf"/>
</dbReference>
<dbReference type="SUPFAM" id="SSF55785">
    <property type="entry name" value="PYP-like sensor domain (PAS domain)"/>
    <property type="match status" value="2"/>
</dbReference>
<dbReference type="Proteomes" id="UP000269265">
    <property type="component" value="Unassembled WGS sequence"/>
</dbReference>
<dbReference type="NCBIfam" id="TIGR00229">
    <property type="entry name" value="sensory_box"/>
    <property type="match status" value="2"/>
</dbReference>
<dbReference type="InterPro" id="IPR052155">
    <property type="entry name" value="Biofilm_reg_signaling"/>
</dbReference>
<feature type="domain" description="PAS" evidence="2">
    <location>
        <begin position="342"/>
        <end position="413"/>
    </location>
</feature>
<dbReference type="Gene3D" id="3.30.70.270">
    <property type="match status" value="1"/>
</dbReference>
<gene>
    <name evidence="5" type="ORF">EIP75_10075</name>
</gene>
<comment type="caution">
    <text evidence="5">The sequence shown here is derived from an EMBL/GenBank/DDBJ whole genome shotgun (WGS) entry which is preliminary data.</text>
</comment>
<dbReference type="SMART" id="SM00065">
    <property type="entry name" value="GAF"/>
    <property type="match status" value="1"/>
</dbReference>
<evidence type="ECO:0000259" key="2">
    <source>
        <dbReference type="PROSITE" id="PS50112"/>
    </source>
</evidence>
<dbReference type="CDD" id="cd00130">
    <property type="entry name" value="PAS"/>
    <property type="match status" value="2"/>
</dbReference>
<keyword evidence="1" id="KW-0175">Coiled coil</keyword>
<evidence type="ECO:0000259" key="3">
    <source>
        <dbReference type="PROSITE" id="PS50113"/>
    </source>
</evidence>
<dbReference type="Pfam" id="PF01590">
    <property type="entry name" value="GAF"/>
    <property type="match status" value="1"/>
</dbReference>
<dbReference type="GO" id="GO:0006355">
    <property type="term" value="P:regulation of DNA-templated transcription"/>
    <property type="evidence" value="ECO:0007669"/>
    <property type="project" value="InterPro"/>
</dbReference>
<feature type="domain" description="GGDEF" evidence="4">
    <location>
        <begin position="502"/>
        <end position="638"/>
    </location>
</feature>
<name>A0A426VBI9_9BURK</name>
<dbReference type="SMART" id="SM00086">
    <property type="entry name" value="PAC"/>
    <property type="match status" value="2"/>
</dbReference>
<dbReference type="Pfam" id="PF00990">
    <property type="entry name" value="GGDEF"/>
    <property type="match status" value="1"/>
</dbReference>
<dbReference type="InterPro" id="IPR029787">
    <property type="entry name" value="Nucleotide_cyclase"/>
</dbReference>
<dbReference type="InterPro" id="IPR029016">
    <property type="entry name" value="GAF-like_dom_sf"/>
</dbReference>
<reference evidence="5 6" key="1">
    <citation type="submission" date="2018-12" db="EMBL/GenBank/DDBJ databases">
        <title>The whole draft genome of Aquabacterium sp. SJQ9.</title>
        <authorList>
            <person name="Sun L."/>
            <person name="Gao X."/>
            <person name="Chen W."/>
            <person name="Huang K."/>
        </authorList>
    </citation>
    <scope>NUCLEOTIDE SEQUENCE [LARGE SCALE GENOMIC DNA]</scope>
    <source>
        <strain evidence="5 6">SJQ9</strain>
    </source>
</reference>
<protein>
    <submittedName>
        <fullName evidence="5">PAS domain S-box protein</fullName>
    </submittedName>
</protein>
<feature type="domain" description="PAS" evidence="2">
    <location>
        <begin position="176"/>
        <end position="246"/>
    </location>
</feature>
<dbReference type="SMART" id="SM00091">
    <property type="entry name" value="PAS"/>
    <property type="match status" value="2"/>
</dbReference>
<evidence type="ECO:0000259" key="4">
    <source>
        <dbReference type="PROSITE" id="PS50887"/>
    </source>
</evidence>
<dbReference type="EMBL" id="RSED01000007">
    <property type="protein sequence ID" value="RRS04242.1"/>
    <property type="molecule type" value="Genomic_DNA"/>
</dbReference>
<dbReference type="PROSITE" id="PS50112">
    <property type="entry name" value="PAS"/>
    <property type="match status" value="2"/>
</dbReference>